<organism evidence="1 2">
    <name type="scientific">Shewanella holmiensis</name>
    <dbReference type="NCBI Taxonomy" id="2952222"/>
    <lineage>
        <taxon>Bacteria</taxon>
        <taxon>Pseudomonadati</taxon>
        <taxon>Pseudomonadota</taxon>
        <taxon>Gammaproteobacteria</taxon>
        <taxon>Alteromonadales</taxon>
        <taxon>Shewanellaceae</taxon>
        <taxon>Shewanella</taxon>
    </lineage>
</organism>
<reference evidence="1" key="1">
    <citation type="journal article" date="2023" name="Int. J. Syst. Evol. Microbiol.">
        <title>&lt;i&gt;Shewanella septentrionalis&lt;/i&gt; sp. nov. and &lt;i&gt;Shewanella holmiensis&lt;/i&gt; sp. nov., isolated from Baltic Sea water and sediments.</title>
        <authorList>
            <person name="Martin-Rodriguez A.J."/>
            <person name="Thorell K."/>
            <person name="Joffre E."/>
            <person name="Jensie-Markopoulos S."/>
            <person name="Moore E.R.B."/>
            <person name="Sjoling A."/>
        </authorList>
    </citation>
    <scope>NUCLEOTIDE SEQUENCE</scope>
    <source>
        <strain evidence="1">SP1S2-7</strain>
    </source>
</reference>
<evidence type="ECO:0000313" key="2">
    <source>
        <dbReference type="Proteomes" id="UP001155546"/>
    </source>
</evidence>
<name>A0A9X3AWR1_9GAMM</name>
<gene>
    <name evidence="1" type="ORF">NE535_12295</name>
</gene>
<dbReference type="InterPro" id="IPR036890">
    <property type="entry name" value="HATPase_C_sf"/>
</dbReference>
<keyword evidence="2" id="KW-1185">Reference proteome</keyword>
<keyword evidence="1" id="KW-0547">Nucleotide-binding</keyword>
<dbReference type="Gene3D" id="3.30.565.10">
    <property type="entry name" value="Histidine kinase-like ATPase, C-terminal domain"/>
    <property type="match status" value="1"/>
</dbReference>
<dbReference type="EMBL" id="JAMTCD010000015">
    <property type="protein sequence ID" value="MCT7942573.1"/>
    <property type="molecule type" value="Genomic_DNA"/>
</dbReference>
<dbReference type="GO" id="GO:0005524">
    <property type="term" value="F:ATP binding"/>
    <property type="evidence" value="ECO:0007669"/>
    <property type="project" value="UniProtKB-KW"/>
</dbReference>
<sequence length="130" mass="15016">MNSLQLNLNHQVIEQQQFCVELDQFMLNNAINDRQRFKVITCTLEGVNNILQHTQCNAANITLLMHCNADRIIVDLLDTAEYHSLPTPTDCPDINTENGRGLWIMYNWMDQVLNQPTVLGSHLRMSLLRH</sequence>
<dbReference type="CDD" id="cd16936">
    <property type="entry name" value="HATPase_RsbW-like"/>
    <property type="match status" value="1"/>
</dbReference>
<keyword evidence="1" id="KW-0067">ATP-binding</keyword>
<proteinExistence type="predicted"/>
<dbReference type="AlphaFoldDB" id="A0A9X3AWR1"/>
<comment type="caution">
    <text evidence="1">The sequence shown here is derived from an EMBL/GenBank/DDBJ whole genome shotgun (WGS) entry which is preliminary data.</text>
</comment>
<dbReference type="Proteomes" id="UP001155546">
    <property type="component" value="Unassembled WGS sequence"/>
</dbReference>
<dbReference type="RefSeq" id="WP_261298934.1">
    <property type="nucleotide sequence ID" value="NZ_JAMTCD010000015.1"/>
</dbReference>
<evidence type="ECO:0000313" key="1">
    <source>
        <dbReference type="EMBL" id="MCT7942573.1"/>
    </source>
</evidence>
<accession>A0A9X3AWR1</accession>
<protein>
    <submittedName>
        <fullName evidence="1">ATP-binding protein</fullName>
    </submittedName>
</protein>